<dbReference type="AlphaFoldDB" id="A0A8J2BQU8"/>
<keyword evidence="2" id="KW-1185">Reference proteome</keyword>
<comment type="caution">
    <text evidence="1">The sequence shown here is derived from an EMBL/GenBank/DDBJ whole genome shotgun (WGS) entry which is preliminary data.</text>
</comment>
<dbReference type="Proteomes" id="UP000663859">
    <property type="component" value="Unassembled WGS sequence"/>
</dbReference>
<proteinExistence type="predicted"/>
<dbReference type="EMBL" id="CAJNOB010000045">
    <property type="protein sequence ID" value="CAF0702752.1"/>
    <property type="molecule type" value="Genomic_DNA"/>
</dbReference>
<evidence type="ECO:0000313" key="1">
    <source>
        <dbReference type="EMBL" id="CAF0702752.1"/>
    </source>
</evidence>
<organism evidence="1 2">
    <name type="scientific">Candidatus Methylacidithermus pantelleriae</name>
    <dbReference type="NCBI Taxonomy" id="2744239"/>
    <lineage>
        <taxon>Bacteria</taxon>
        <taxon>Pseudomonadati</taxon>
        <taxon>Verrucomicrobiota</taxon>
        <taxon>Methylacidiphilae</taxon>
        <taxon>Methylacidiphilales</taxon>
        <taxon>Methylacidiphilaceae</taxon>
        <taxon>Candidatus Methylacidithermus</taxon>
    </lineage>
</organism>
<dbReference type="RefSeq" id="WP_174582372.1">
    <property type="nucleotide sequence ID" value="NZ_CAJNOB010000045.1"/>
</dbReference>
<name>A0A8J2BQU8_9BACT</name>
<evidence type="ECO:0000313" key="2">
    <source>
        <dbReference type="Proteomes" id="UP000663859"/>
    </source>
</evidence>
<accession>A0A8J2BQU8</accession>
<gene>
    <name evidence="1" type="ORF">MPNT_50179</name>
</gene>
<protein>
    <submittedName>
        <fullName evidence="1">Uncharacterized protein</fullName>
    </submittedName>
</protein>
<sequence length="86" mass="9495">MNILLCIPLFFAVGNTPLYVTYRTLGFPTKSIHRKFPQRSPAKGNTDLLLHDRKRKAAGSSSNFEAAIVRVGKVQIGDLDEDGALH</sequence>
<reference evidence="1" key="1">
    <citation type="submission" date="2021-02" db="EMBL/GenBank/DDBJ databases">
        <authorList>
            <person name="Cremers G."/>
            <person name="Picone N."/>
        </authorList>
    </citation>
    <scope>NUCLEOTIDE SEQUENCE</scope>
    <source>
        <strain evidence="1">PQ17</strain>
    </source>
</reference>